<protein>
    <submittedName>
        <fullName evidence="2">Uncharacterized protein</fullName>
    </submittedName>
</protein>
<feature type="transmembrane region" description="Helical" evidence="1">
    <location>
        <begin position="9"/>
        <end position="29"/>
    </location>
</feature>
<dbReference type="EMBL" id="CACVBR010000014">
    <property type="protein sequence ID" value="CAA7195719.1"/>
    <property type="molecule type" value="Genomic_DNA"/>
</dbReference>
<feature type="transmembrane region" description="Helical" evidence="1">
    <location>
        <begin position="73"/>
        <end position="94"/>
    </location>
</feature>
<sequence>MKNELKKTILYSFSFLSMAFITYVLVISLNESNQEFDKFTMFMIVLNILPVILFMIIDLFVIKNVDTVFLKILYGLVLLAWVIFPVLMNVIWYFNSNDYVSGSSTSALHFIIMPYSSIFFGLIPSIILSIKSLDNIKSNLYKI</sequence>
<keyword evidence="1" id="KW-0812">Transmembrane</keyword>
<evidence type="ECO:0000256" key="1">
    <source>
        <dbReference type="SAM" id="Phobius"/>
    </source>
</evidence>
<dbReference type="AlphaFoldDB" id="A0A6N4X9M7"/>
<keyword evidence="1" id="KW-1133">Transmembrane helix</keyword>
<organism evidence="2 3">
    <name type="scientific">Chryseobacterium potabilaquae</name>
    <dbReference type="NCBI Taxonomy" id="2675057"/>
    <lineage>
        <taxon>Bacteria</taxon>
        <taxon>Pseudomonadati</taxon>
        <taxon>Bacteroidota</taxon>
        <taxon>Flavobacteriia</taxon>
        <taxon>Flavobacteriales</taxon>
        <taxon>Weeksellaceae</taxon>
        <taxon>Chryseobacterium group</taxon>
        <taxon>Chryseobacterium</taxon>
    </lineage>
</organism>
<evidence type="ECO:0000313" key="2">
    <source>
        <dbReference type="EMBL" id="CAA7195719.1"/>
    </source>
</evidence>
<accession>A0A6N4X9M7</accession>
<dbReference type="RefSeq" id="WP_162032713.1">
    <property type="nucleotide sequence ID" value="NZ_CACVBR010000014.1"/>
</dbReference>
<proteinExistence type="predicted"/>
<feature type="transmembrane region" description="Helical" evidence="1">
    <location>
        <begin position="106"/>
        <end position="130"/>
    </location>
</feature>
<keyword evidence="1" id="KW-0472">Membrane</keyword>
<reference evidence="2 3" key="1">
    <citation type="submission" date="2020-01" db="EMBL/GenBank/DDBJ databases">
        <authorList>
            <person name="Rodrigo-Torres L."/>
            <person name="Arahal R. D."/>
            <person name="Lucena T."/>
        </authorList>
    </citation>
    <scope>NUCLEOTIDE SEQUENCE [LARGE SCALE GENOMIC DNA]</scope>
    <source>
        <strain evidence="2 3">CECT 9293</strain>
    </source>
</reference>
<evidence type="ECO:0000313" key="3">
    <source>
        <dbReference type="Proteomes" id="UP000445144"/>
    </source>
</evidence>
<name>A0A6N4X9M7_9FLAO</name>
<keyword evidence="3" id="KW-1185">Reference proteome</keyword>
<gene>
    <name evidence="2" type="ORF">CHRY9293_01887</name>
</gene>
<feature type="transmembrane region" description="Helical" evidence="1">
    <location>
        <begin position="41"/>
        <end position="61"/>
    </location>
</feature>
<dbReference type="Proteomes" id="UP000445144">
    <property type="component" value="Unassembled WGS sequence"/>
</dbReference>